<keyword evidence="1" id="KW-0175">Coiled coil</keyword>
<feature type="coiled-coil region" evidence="1">
    <location>
        <begin position="417"/>
        <end position="444"/>
    </location>
</feature>
<accession>A0A3M3RHI7</accession>
<evidence type="ECO:0000259" key="2">
    <source>
        <dbReference type="Pfam" id="PF09718"/>
    </source>
</evidence>
<evidence type="ECO:0000259" key="3">
    <source>
        <dbReference type="Pfam" id="PF20155"/>
    </source>
</evidence>
<evidence type="ECO:0000313" key="4">
    <source>
        <dbReference type="EMBL" id="RMN95869.1"/>
    </source>
</evidence>
<comment type="caution">
    <text evidence="4">The sequence shown here is derived from an EMBL/GenBank/DDBJ whole genome shotgun (WGS) entry which is preliminary data.</text>
</comment>
<sequence length="1379" mass="145102">MLRLLPGRQRAGRLNYARTHSGTVRRAQELLMALTSRLALEVDSRSAQQQVDDLRRALTALNDAGLRSGPVLSGASRAVSDTGRNSASAGAQVQALERRVRSLSSAAAGLAGPLVAAVSTKAFYDAAEAYSTLTNRMKLVTDGAGELATAQKAVFDISQSSYQPLNATAELYQRIATNQKELKLTGAGVAGVVGTISKTLAISGASAASASAALVQLGQAFASGVLRGEELNSVMEQAPALAQAIAAGMGKTVGELRALGAAGLLTADAVVKALQSQQQAVDQLFARTAVTIGNSITALDNSFTQLVGKMDQASGVSATISSAFVAASKSMDALTSDSSATYLMLSRVSNAAETLAYIIGGRLVLSTGQAIANLALSTKASIQQAAALYSATAATLTANKAEAESAKQAVLSAQSKQADANATLARANAELVAAEQKLATDRMRQESELNNMRSVQAALVAERELEVSRLSSQISEQGRAAARNRMAVARLDEIKIIKQIQAAEIQLAATTTAASAEIQQAYVVRSAAAAGVAETTLAANAAIRASETATAAVTTASKALLVASAAGRGLLGLLTGPVGLIAMTGAVAYSFLSVGDRADDASKSLISHNATVSETVSAYKALSAEQQRLQKITWADQQAAALDKASSALDDYAYKVERGITLGPFADQFRSMIAEVESGKRSLDSVTQWIQTNSNATPDFIRKLAELAATQQTNTASAADLATKLGTVDAATKAISQSTGNLTISQSGSGSQTKAQVAEWEKYIAKLIESRDLIGANAKAEAALLAQKMGLTKAQAAQSSIVAEQTDLLRKYESAVKEADKVQQTALKAQLVALYTQQQAAEDATAAVKKSHEEAAKAAEASANKQINQMQRVIDKALTLSKGTNLLLLPQTKQQALTGAALLTGSSTVKKTAPARLTPQQMVDARTSQIEQGTTVNKNAGKTKAFQEDAGTKLLDDARQRYAVLQQQSRELLIQDGTTRSIGAEQKKLVELETEIAQLKEKKTLTAAQKQVLAMADLNLAQQKQNAALEKENELRKLATEETQKLFSFQSNLNSQLAKDRTGLSNSLSGLGMGDQQRARLQEQFGIQEQYQSQLDALAAQRNEDKITPELYAKQTAALNAALQSRLAMQRQYYTDVDRAEQDWTLGASSAMQTYLEQSRNVAGQTNQLFTRAFGNMEDAVINFVKTGKASFSDFADGVVSDLIRIQLRQAAAGFLGTAFSFLSGGSAALGQGVMTGSSQTISQSGFSGGGYTGDGGKFEPKGVVHGGEFVVKKDVVSQPGAREFLERMNANTKGYADGGYVGKAAATAAYSGSQTSQPTSNSSLPPIINQIEVHGNPDADQLARMEDSMTRASNRAYQLMLSDLQRNGPAMQMIRGKR</sequence>
<dbReference type="Pfam" id="PF24622">
    <property type="entry name" value="TMP_4"/>
    <property type="match status" value="1"/>
</dbReference>
<dbReference type="Proteomes" id="UP000270524">
    <property type="component" value="Unassembled WGS sequence"/>
</dbReference>
<dbReference type="NCBIfam" id="TIGR02675">
    <property type="entry name" value="tape_meas_nterm"/>
    <property type="match status" value="1"/>
</dbReference>
<dbReference type="InterPro" id="IPR006431">
    <property type="entry name" value="Phage_tape_meas_C"/>
</dbReference>
<dbReference type="Pfam" id="PF09718">
    <property type="entry name" value="Tape_meas_lam_C"/>
    <property type="match status" value="1"/>
</dbReference>
<gene>
    <name evidence="4" type="ORF">ALQ51_05515</name>
</gene>
<protein>
    <submittedName>
        <fullName evidence="4">Tail tape measure protein</fullName>
    </submittedName>
</protein>
<name>A0A3M3RHI7_PSECA</name>
<dbReference type="InterPro" id="IPR013491">
    <property type="entry name" value="Tape_meas_N"/>
</dbReference>
<feature type="domain" description="Tape measure protein N-terminal" evidence="3">
    <location>
        <begin position="122"/>
        <end position="312"/>
    </location>
</feature>
<evidence type="ECO:0000256" key="1">
    <source>
        <dbReference type="SAM" id="Coils"/>
    </source>
</evidence>
<evidence type="ECO:0000313" key="5">
    <source>
        <dbReference type="Proteomes" id="UP000270524"/>
    </source>
</evidence>
<organism evidence="4 5">
    <name type="scientific">Pseudomonas cannabina</name>
    <dbReference type="NCBI Taxonomy" id="86840"/>
    <lineage>
        <taxon>Bacteria</taxon>
        <taxon>Pseudomonadati</taxon>
        <taxon>Pseudomonadota</taxon>
        <taxon>Gammaproteobacteria</taxon>
        <taxon>Pseudomonadales</taxon>
        <taxon>Pseudomonadaceae</taxon>
        <taxon>Pseudomonas</taxon>
    </lineage>
</organism>
<feature type="coiled-coil region" evidence="1">
    <location>
        <begin position="955"/>
        <end position="1044"/>
    </location>
</feature>
<reference evidence="4 5" key="1">
    <citation type="submission" date="2018-08" db="EMBL/GenBank/DDBJ databases">
        <title>Recombination of ecologically and evolutionarily significant loci maintains genetic cohesion in the Pseudomonas syringae species complex.</title>
        <authorList>
            <person name="Dillon M."/>
            <person name="Thakur S."/>
            <person name="Almeida R.N.D."/>
            <person name="Weir B.S."/>
            <person name="Guttman D.S."/>
        </authorList>
    </citation>
    <scope>NUCLEOTIDE SEQUENCE [LARGE SCALE GENOMIC DNA]</scope>
    <source>
        <strain evidence="4 5">ICMP 15203</strain>
    </source>
</reference>
<proteinExistence type="predicted"/>
<dbReference type="NCBIfam" id="TIGR01541">
    <property type="entry name" value="tape_meas_lam_C"/>
    <property type="match status" value="1"/>
</dbReference>
<feature type="domain" description="Bacteriophage tail tape measure C-terminal" evidence="2">
    <location>
        <begin position="1142"/>
        <end position="1216"/>
    </location>
</feature>
<dbReference type="Pfam" id="PF20155">
    <property type="entry name" value="TMP_3"/>
    <property type="match status" value="1"/>
</dbReference>
<dbReference type="EMBL" id="RBPJ01000149">
    <property type="protein sequence ID" value="RMN95869.1"/>
    <property type="molecule type" value="Genomic_DNA"/>
</dbReference>